<organism evidence="5">
    <name type="scientific">marine sediment metagenome</name>
    <dbReference type="NCBI Taxonomy" id="412755"/>
    <lineage>
        <taxon>unclassified sequences</taxon>
        <taxon>metagenomes</taxon>
        <taxon>ecological metagenomes</taxon>
    </lineage>
</organism>
<proteinExistence type="inferred from homology"/>
<dbReference type="AlphaFoldDB" id="A0A0F9JPI8"/>
<evidence type="ECO:0000259" key="4">
    <source>
        <dbReference type="Pfam" id="PF01515"/>
    </source>
</evidence>
<dbReference type="Pfam" id="PF01515">
    <property type="entry name" value="PTA_PTB"/>
    <property type="match status" value="1"/>
</dbReference>
<evidence type="ECO:0000256" key="1">
    <source>
        <dbReference type="ARBA" id="ARBA00005656"/>
    </source>
</evidence>
<keyword evidence="2" id="KW-0808">Transferase</keyword>
<feature type="domain" description="Phosphate acetyl/butaryl transferase" evidence="4">
    <location>
        <begin position="79"/>
        <end position="274"/>
    </location>
</feature>
<evidence type="ECO:0000313" key="5">
    <source>
        <dbReference type="EMBL" id="KKM71749.1"/>
    </source>
</evidence>
<evidence type="ECO:0000256" key="2">
    <source>
        <dbReference type="ARBA" id="ARBA00022679"/>
    </source>
</evidence>
<dbReference type="InterPro" id="IPR012147">
    <property type="entry name" value="P_Ac_Bu_trans"/>
</dbReference>
<dbReference type="NCBIfam" id="NF006045">
    <property type="entry name" value="PRK08190.1"/>
    <property type="match status" value="1"/>
</dbReference>
<sequence length="324" mass="33348">MARQAATLDDLVQQARTHAPIRVAVVAAEQGLVLKTVQEAASLGLIEPRLIGDPEAILACAKEAGVDLDRTMIVAAKSEAEAARAGVDLVRTGKVDAVMKGQIHTDAFMRALLDTESGLRVSGQRVSHVFMVDIPTYPKLLAITDAAINITPDLNAKAQILQNAIVLLRHLGIETPKVAVLSAVETVNPLMAKRGQIAGAIVDGPLAFDNAISADAAREKGIVSEVAGDVDILLVPDLVSGNILAKNLEDLAGATAAGLVMGLSAPVVLSSRADPPAARLAGLALAVLTHRSAPSLPDTECAAEPESAIHCAAQPETACGPVGV</sequence>
<dbReference type="Gene3D" id="3.40.718.10">
    <property type="entry name" value="Isopropylmalate Dehydrogenase"/>
    <property type="match status" value="1"/>
</dbReference>
<dbReference type="GO" id="GO:0016746">
    <property type="term" value="F:acyltransferase activity"/>
    <property type="evidence" value="ECO:0007669"/>
    <property type="project" value="UniProtKB-KW"/>
</dbReference>
<name>A0A0F9JPI8_9ZZZZ</name>
<gene>
    <name evidence="5" type="ORF">LCGC14_1427510</name>
</gene>
<evidence type="ECO:0000256" key="3">
    <source>
        <dbReference type="ARBA" id="ARBA00023315"/>
    </source>
</evidence>
<dbReference type="SUPFAM" id="SSF53659">
    <property type="entry name" value="Isocitrate/Isopropylmalate dehydrogenase-like"/>
    <property type="match status" value="1"/>
</dbReference>
<dbReference type="PIRSF" id="PIRSF000428">
    <property type="entry name" value="P_Ac_trans"/>
    <property type="match status" value="1"/>
</dbReference>
<keyword evidence="3" id="KW-0012">Acyltransferase</keyword>
<comment type="similarity">
    <text evidence="1">Belongs to the phosphate acetyltransferase and butyryltransferase family.</text>
</comment>
<dbReference type="InterPro" id="IPR050500">
    <property type="entry name" value="Phos_Acetyltrans/Butyryltrans"/>
</dbReference>
<dbReference type="EMBL" id="LAZR01009583">
    <property type="protein sequence ID" value="KKM71749.1"/>
    <property type="molecule type" value="Genomic_DNA"/>
</dbReference>
<dbReference type="PANTHER" id="PTHR43356:SF2">
    <property type="entry name" value="PHOSPHATE ACETYLTRANSFERASE"/>
    <property type="match status" value="1"/>
</dbReference>
<protein>
    <recommendedName>
        <fullName evidence="4">Phosphate acetyl/butaryl transferase domain-containing protein</fullName>
    </recommendedName>
</protein>
<comment type="caution">
    <text evidence="5">The sequence shown here is derived from an EMBL/GenBank/DDBJ whole genome shotgun (WGS) entry which is preliminary data.</text>
</comment>
<reference evidence="5" key="1">
    <citation type="journal article" date="2015" name="Nature">
        <title>Complex archaea that bridge the gap between prokaryotes and eukaryotes.</title>
        <authorList>
            <person name="Spang A."/>
            <person name="Saw J.H."/>
            <person name="Jorgensen S.L."/>
            <person name="Zaremba-Niedzwiedzka K."/>
            <person name="Martijn J."/>
            <person name="Lind A.E."/>
            <person name="van Eijk R."/>
            <person name="Schleper C."/>
            <person name="Guy L."/>
            <person name="Ettema T.J."/>
        </authorList>
    </citation>
    <scope>NUCLEOTIDE SEQUENCE</scope>
</reference>
<dbReference type="PANTHER" id="PTHR43356">
    <property type="entry name" value="PHOSPHATE ACETYLTRANSFERASE"/>
    <property type="match status" value="1"/>
</dbReference>
<accession>A0A0F9JPI8</accession>
<dbReference type="InterPro" id="IPR002505">
    <property type="entry name" value="PTA_PTB"/>
</dbReference>